<feature type="domain" description="N-acetyltransferase" evidence="2">
    <location>
        <begin position="15"/>
        <end position="151"/>
    </location>
</feature>
<dbReference type="InterPro" id="IPR050769">
    <property type="entry name" value="NAT_camello-type"/>
</dbReference>
<reference evidence="3 4" key="1">
    <citation type="journal article" date="2016" name="Nat. Commun.">
        <title>Thousands of microbial genomes shed light on interconnected biogeochemical processes in an aquifer system.</title>
        <authorList>
            <person name="Anantharaman K."/>
            <person name="Brown C.T."/>
            <person name="Hug L.A."/>
            <person name="Sharon I."/>
            <person name="Castelle C.J."/>
            <person name="Probst A.J."/>
            <person name="Thomas B.C."/>
            <person name="Singh A."/>
            <person name="Wilkins M.J."/>
            <person name="Karaoz U."/>
            <person name="Brodie E.L."/>
            <person name="Williams K.H."/>
            <person name="Hubbard S.S."/>
            <person name="Banfield J.F."/>
        </authorList>
    </citation>
    <scope>NUCLEOTIDE SEQUENCE [LARGE SCALE GENOMIC DNA]</scope>
</reference>
<sequence length="151" mass="17804">MEKVHIIEYQEKYNTEVRHLLYTTLRYVGLPKDCMTPKRDADLDNIGEIYQGRGRFWLAIEGEKLIGMTAILEDNHETAKLRRMFVLPSYHGTGLGQLLLSTALKFAREQKYVKIILDTHETLGRARRFYEKKGFNKTHQEGRIVHYELYL</sequence>
<comment type="caution">
    <text evidence="3">The sequence shown here is derived from an EMBL/GenBank/DDBJ whole genome shotgun (WGS) entry which is preliminary data.</text>
</comment>
<protein>
    <recommendedName>
        <fullName evidence="2">N-acetyltransferase domain-containing protein</fullName>
    </recommendedName>
</protein>
<evidence type="ECO:0000259" key="2">
    <source>
        <dbReference type="PROSITE" id="PS51186"/>
    </source>
</evidence>
<dbReference type="InterPro" id="IPR000182">
    <property type="entry name" value="GNAT_dom"/>
</dbReference>
<evidence type="ECO:0000256" key="1">
    <source>
        <dbReference type="ARBA" id="ARBA00022679"/>
    </source>
</evidence>
<evidence type="ECO:0000313" key="4">
    <source>
        <dbReference type="Proteomes" id="UP000178230"/>
    </source>
</evidence>
<dbReference type="InterPro" id="IPR016181">
    <property type="entry name" value="Acyl_CoA_acyltransferase"/>
</dbReference>
<keyword evidence="1" id="KW-0808">Transferase</keyword>
<dbReference type="Proteomes" id="UP000178230">
    <property type="component" value="Unassembled WGS sequence"/>
</dbReference>
<dbReference type="PROSITE" id="PS51186">
    <property type="entry name" value="GNAT"/>
    <property type="match status" value="1"/>
</dbReference>
<name>A0A1F5YJU0_9BACT</name>
<proteinExistence type="predicted"/>
<dbReference type="PANTHER" id="PTHR13947:SF37">
    <property type="entry name" value="LD18367P"/>
    <property type="match status" value="1"/>
</dbReference>
<dbReference type="Gene3D" id="3.40.630.30">
    <property type="match status" value="1"/>
</dbReference>
<dbReference type="CDD" id="cd04301">
    <property type="entry name" value="NAT_SF"/>
    <property type="match status" value="1"/>
</dbReference>
<dbReference type="Pfam" id="PF00583">
    <property type="entry name" value="Acetyltransf_1"/>
    <property type="match status" value="1"/>
</dbReference>
<dbReference type="EMBL" id="MFIY01000024">
    <property type="protein sequence ID" value="OGG00132.1"/>
    <property type="molecule type" value="Genomic_DNA"/>
</dbReference>
<dbReference type="AlphaFoldDB" id="A0A1F5YJU0"/>
<gene>
    <name evidence="3" type="ORF">A2Y99_04830</name>
</gene>
<organism evidence="3 4">
    <name type="scientific">Candidatus Gottesmanbacteria bacterium RBG_13_37_7</name>
    <dbReference type="NCBI Taxonomy" id="1798369"/>
    <lineage>
        <taxon>Bacteria</taxon>
        <taxon>Candidatus Gottesmaniibacteriota</taxon>
    </lineage>
</organism>
<evidence type="ECO:0000313" key="3">
    <source>
        <dbReference type="EMBL" id="OGG00132.1"/>
    </source>
</evidence>
<dbReference type="SUPFAM" id="SSF55729">
    <property type="entry name" value="Acyl-CoA N-acyltransferases (Nat)"/>
    <property type="match status" value="1"/>
</dbReference>
<dbReference type="PANTHER" id="PTHR13947">
    <property type="entry name" value="GNAT FAMILY N-ACETYLTRANSFERASE"/>
    <property type="match status" value="1"/>
</dbReference>
<dbReference type="GO" id="GO:0008080">
    <property type="term" value="F:N-acetyltransferase activity"/>
    <property type="evidence" value="ECO:0007669"/>
    <property type="project" value="InterPro"/>
</dbReference>
<accession>A0A1F5YJU0</accession>